<evidence type="ECO:0000256" key="1">
    <source>
        <dbReference type="ARBA" id="ARBA00008814"/>
    </source>
</evidence>
<proteinExistence type="inferred from homology"/>
<dbReference type="Pfam" id="PF01497">
    <property type="entry name" value="Peripla_BP_2"/>
    <property type="match status" value="1"/>
</dbReference>
<dbReference type="PANTHER" id="PTHR30535:SF7">
    <property type="entry name" value="IRON(III) DICITRATE-BINDING PROTEIN"/>
    <property type="match status" value="1"/>
</dbReference>
<sequence>MTAQTLRRRSRRHPSAPTAGIAVLLAAATAAVLSGCGTTPGSDSAGAATPDQGFPVTISNCGTELTLDHRSERIVLVNDDSLANLEALGAVDRVVGITAQPAPGLYEQSTYDALARLETMSTEKNSTGGSIVSQESILGAEPDLVISPENAVDRAALAAAGVAVYTPTAYCSDPPSTSGPATFDRVWSELRDYGAILGEAERSDELVGELTETVSAPAASAGTAAAVYVSSGGTVLSPYGAQSMVTPVFEAAGLTNVYADVDQRVFDVNVEDLVSRDPETVVVLYSSGDGPSAVDSFTSAPGTQSLSAVRNGRVVALPFPYTDPPSVLSVRGPAQLKGLLTGLR</sequence>
<comment type="similarity">
    <text evidence="1">Belongs to the bacterial solute-binding protein 8 family.</text>
</comment>
<reference evidence="2 3" key="1">
    <citation type="submission" date="2017-04" db="EMBL/GenBank/DDBJ databases">
        <authorList>
            <person name="Afonso C.L."/>
            <person name="Miller P.J."/>
            <person name="Scott M.A."/>
            <person name="Spackman E."/>
            <person name="Goraichik I."/>
            <person name="Dimitrov K.M."/>
            <person name="Suarez D.L."/>
            <person name="Swayne D.E."/>
        </authorList>
    </citation>
    <scope>NUCLEOTIDE SEQUENCE [LARGE SCALE GENOMIC DNA]</scope>
    <source>
        <strain evidence="3">XA(T)</strain>
    </source>
</reference>
<dbReference type="SUPFAM" id="SSF53807">
    <property type="entry name" value="Helical backbone' metal receptor"/>
    <property type="match status" value="1"/>
</dbReference>
<dbReference type="Gene3D" id="3.40.50.1980">
    <property type="entry name" value="Nitrogenase molybdenum iron protein domain"/>
    <property type="match status" value="2"/>
</dbReference>
<accession>A0A1X9LG66</accession>
<dbReference type="Proteomes" id="UP000192775">
    <property type="component" value="Chromosome"/>
</dbReference>
<organism evidence="2 3">
    <name type="scientific">Cnuibacter physcomitrellae</name>
    <dbReference type="NCBI Taxonomy" id="1619308"/>
    <lineage>
        <taxon>Bacteria</taxon>
        <taxon>Bacillati</taxon>
        <taxon>Actinomycetota</taxon>
        <taxon>Actinomycetes</taxon>
        <taxon>Micrococcales</taxon>
        <taxon>Microbacteriaceae</taxon>
        <taxon>Cnuibacter</taxon>
    </lineage>
</organism>
<dbReference type="InterPro" id="IPR002491">
    <property type="entry name" value="ABC_transptr_periplasmic_BD"/>
</dbReference>
<name>A0A1X9LG66_9MICO</name>
<evidence type="ECO:0000313" key="3">
    <source>
        <dbReference type="Proteomes" id="UP000192775"/>
    </source>
</evidence>
<dbReference type="KEGG" id="cphy:B5808_01960"/>
<dbReference type="PANTHER" id="PTHR30535">
    <property type="entry name" value="VITAMIN B12-BINDING PROTEIN"/>
    <property type="match status" value="1"/>
</dbReference>
<evidence type="ECO:0000313" key="2">
    <source>
        <dbReference type="EMBL" id="ARJ04123.1"/>
    </source>
</evidence>
<protein>
    <submittedName>
        <fullName evidence="2">Uncharacterized protein</fullName>
    </submittedName>
</protein>
<dbReference type="AlphaFoldDB" id="A0A1X9LG66"/>
<dbReference type="EMBL" id="CP020715">
    <property type="protein sequence ID" value="ARJ04123.1"/>
    <property type="molecule type" value="Genomic_DNA"/>
</dbReference>
<dbReference type="PROSITE" id="PS50983">
    <property type="entry name" value="FE_B12_PBP"/>
    <property type="match status" value="1"/>
</dbReference>
<dbReference type="STRING" id="1619308.B5808_01960"/>
<dbReference type="RefSeq" id="WP_085017957.1">
    <property type="nucleotide sequence ID" value="NZ_BMHD01000001.1"/>
</dbReference>
<gene>
    <name evidence="2" type="ORF">B5808_01960</name>
</gene>
<dbReference type="InterPro" id="IPR050902">
    <property type="entry name" value="ABC_Transporter_SBP"/>
</dbReference>
<keyword evidence="3" id="KW-1185">Reference proteome</keyword>